<keyword evidence="5" id="KW-0235">DNA replication</keyword>
<keyword evidence="11" id="KW-1185">Reference proteome</keyword>
<evidence type="ECO:0000256" key="5">
    <source>
        <dbReference type="ARBA" id="ARBA00022705"/>
    </source>
</evidence>
<evidence type="ECO:0000313" key="10">
    <source>
        <dbReference type="EMBL" id="MCZ4281169.1"/>
    </source>
</evidence>
<dbReference type="Proteomes" id="UP001069802">
    <property type="component" value="Unassembled WGS sequence"/>
</dbReference>
<evidence type="ECO:0000256" key="8">
    <source>
        <dbReference type="ARBA" id="ARBA00049244"/>
    </source>
</evidence>
<dbReference type="PANTHER" id="PTHR34388">
    <property type="entry name" value="DNA POLYMERASE III SUBUNIT DELTA"/>
    <property type="match status" value="1"/>
</dbReference>
<dbReference type="InterPro" id="IPR008921">
    <property type="entry name" value="DNA_pol3_clamp-load_cplx_C"/>
</dbReference>
<dbReference type="Gene3D" id="1.10.8.60">
    <property type="match status" value="1"/>
</dbReference>
<dbReference type="Gene3D" id="3.40.50.300">
    <property type="entry name" value="P-loop containing nucleotide triphosphate hydrolases"/>
    <property type="match status" value="1"/>
</dbReference>
<dbReference type="GO" id="GO:0003887">
    <property type="term" value="F:DNA-directed DNA polymerase activity"/>
    <property type="evidence" value="ECO:0007669"/>
    <property type="project" value="UniProtKB-EC"/>
</dbReference>
<feature type="domain" description="DNA polymerase III delta N-terminal" evidence="9">
    <location>
        <begin position="21"/>
        <end position="126"/>
    </location>
</feature>
<evidence type="ECO:0000259" key="9">
    <source>
        <dbReference type="Pfam" id="PF06144"/>
    </source>
</evidence>
<dbReference type="EMBL" id="JAPWGY010000003">
    <property type="protein sequence ID" value="MCZ4281169.1"/>
    <property type="molecule type" value="Genomic_DNA"/>
</dbReference>
<reference evidence="10" key="1">
    <citation type="submission" date="2022-12" db="EMBL/GenBank/DDBJ databases">
        <title>Bacterial isolates from different developmental stages of Nematostella vectensis.</title>
        <authorList>
            <person name="Fraune S."/>
        </authorList>
    </citation>
    <scope>NUCLEOTIDE SEQUENCE</scope>
    <source>
        <strain evidence="10">G21630-S1</strain>
    </source>
</reference>
<comment type="similarity">
    <text evidence="7">Belongs to the DNA polymerase HolA subunit family.</text>
</comment>
<dbReference type="SUPFAM" id="SSF48019">
    <property type="entry name" value="post-AAA+ oligomerization domain-like"/>
    <property type="match status" value="1"/>
</dbReference>
<gene>
    <name evidence="10" type="primary">holA</name>
    <name evidence="10" type="ORF">O4H49_10300</name>
</gene>
<accession>A0ABT4LJ76</accession>
<dbReference type="EC" id="2.7.7.7" evidence="1"/>
<comment type="catalytic activity">
    <reaction evidence="8">
        <text>DNA(n) + a 2'-deoxyribonucleoside 5'-triphosphate = DNA(n+1) + diphosphate</text>
        <dbReference type="Rhea" id="RHEA:22508"/>
        <dbReference type="Rhea" id="RHEA-COMP:17339"/>
        <dbReference type="Rhea" id="RHEA-COMP:17340"/>
        <dbReference type="ChEBI" id="CHEBI:33019"/>
        <dbReference type="ChEBI" id="CHEBI:61560"/>
        <dbReference type="ChEBI" id="CHEBI:173112"/>
        <dbReference type="EC" id="2.7.7.7"/>
    </reaction>
</comment>
<organism evidence="10 11">
    <name type="scientific">Kiloniella laminariae</name>
    <dbReference type="NCBI Taxonomy" id="454162"/>
    <lineage>
        <taxon>Bacteria</taxon>
        <taxon>Pseudomonadati</taxon>
        <taxon>Pseudomonadota</taxon>
        <taxon>Alphaproteobacteria</taxon>
        <taxon>Rhodospirillales</taxon>
        <taxon>Kiloniellaceae</taxon>
        <taxon>Kiloniella</taxon>
    </lineage>
</organism>
<evidence type="ECO:0000256" key="4">
    <source>
        <dbReference type="ARBA" id="ARBA00022695"/>
    </source>
</evidence>
<evidence type="ECO:0000256" key="6">
    <source>
        <dbReference type="ARBA" id="ARBA00022932"/>
    </source>
</evidence>
<evidence type="ECO:0000256" key="3">
    <source>
        <dbReference type="ARBA" id="ARBA00022679"/>
    </source>
</evidence>
<dbReference type="InterPro" id="IPR027417">
    <property type="entry name" value="P-loop_NTPase"/>
</dbReference>
<dbReference type="InterPro" id="IPR005790">
    <property type="entry name" value="DNA_polIII_delta"/>
</dbReference>
<proteinExistence type="inferred from homology"/>
<dbReference type="InterPro" id="IPR010372">
    <property type="entry name" value="DNA_pol3_delta_N"/>
</dbReference>
<dbReference type="Gene3D" id="1.20.272.10">
    <property type="match status" value="1"/>
</dbReference>
<dbReference type="Pfam" id="PF06144">
    <property type="entry name" value="DNA_pol3_delta"/>
    <property type="match status" value="1"/>
</dbReference>
<evidence type="ECO:0000313" key="11">
    <source>
        <dbReference type="Proteomes" id="UP001069802"/>
    </source>
</evidence>
<comment type="caution">
    <text evidence="10">The sequence shown here is derived from an EMBL/GenBank/DDBJ whole genome shotgun (WGS) entry which is preliminary data.</text>
</comment>
<keyword evidence="4 10" id="KW-0548">Nucleotidyltransferase</keyword>
<keyword evidence="3 10" id="KW-0808">Transferase</keyword>
<evidence type="ECO:0000256" key="2">
    <source>
        <dbReference type="ARBA" id="ARBA00017703"/>
    </source>
</evidence>
<dbReference type="NCBIfam" id="TIGR01128">
    <property type="entry name" value="holA"/>
    <property type="match status" value="1"/>
</dbReference>
<name>A0ABT4LJ76_9PROT</name>
<dbReference type="RefSeq" id="WP_269423726.1">
    <property type="nucleotide sequence ID" value="NZ_JAPWGY010000003.1"/>
</dbReference>
<protein>
    <recommendedName>
        <fullName evidence="2">DNA polymerase III subunit delta</fullName>
        <ecNumber evidence="1">2.7.7.7</ecNumber>
    </recommendedName>
</protein>
<dbReference type="SUPFAM" id="SSF52540">
    <property type="entry name" value="P-loop containing nucleoside triphosphate hydrolases"/>
    <property type="match status" value="1"/>
</dbReference>
<evidence type="ECO:0000256" key="7">
    <source>
        <dbReference type="ARBA" id="ARBA00034754"/>
    </source>
</evidence>
<dbReference type="PANTHER" id="PTHR34388:SF1">
    <property type="entry name" value="DNA POLYMERASE III SUBUNIT DELTA"/>
    <property type="match status" value="1"/>
</dbReference>
<evidence type="ECO:0000256" key="1">
    <source>
        <dbReference type="ARBA" id="ARBA00012417"/>
    </source>
</evidence>
<sequence>MTANRADAFSRSPDPVCQAVLVYGPDEGLVQERCLNLLKSVVEDPRDPFRVVDLENDQLKKDPALLSDEAAALSMMGGRKVIRVKSAGDLLANLFKDYFQNPVGDALIVVEGGDLPGRSRLRKVFEDSKQGAALPCYKDDEKSLPGLIRQIIEKEGLFIENDALAFLVGNLGTDRRLTRREVEKLCLYKGINSGKISLQDVVVCVGDTASLTLDDLAAAVAAGKTDELEKQLLRAQQEHQNPITILRAVSRYFQRLHLVSGLTAQSVPLDKALGTLRPPLFWKAADAFKLQVRKWSPLALTKALSQLMETEAACKKTGAPSETLCARTLLELTAKSPARAR</sequence>
<keyword evidence="6" id="KW-0239">DNA-directed DNA polymerase</keyword>